<gene>
    <name evidence="3" type="ORF">IB647_09005</name>
</gene>
<evidence type="ECO:0000313" key="4">
    <source>
        <dbReference type="Proteomes" id="UP000701999"/>
    </source>
</evidence>
<keyword evidence="1" id="KW-0862">Zinc</keyword>
<evidence type="ECO:0000313" key="3">
    <source>
        <dbReference type="EMBL" id="MBK2065717.1"/>
    </source>
</evidence>
<dbReference type="GO" id="GO:0008270">
    <property type="term" value="F:zinc ion binding"/>
    <property type="evidence" value="ECO:0007669"/>
    <property type="project" value="UniProtKB-KW"/>
</dbReference>
<dbReference type="GeneID" id="93255205"/>
<dbReference type="InterPro" id="IPR007527">
    <property type="entry name" value="Znf_SWIM"/>
</dbReference>
<name>A0A9Q2KS95_9GAMM</name>
<protein>
    <submittedName>
        <fullName evidence="3">SWIM zinc finger family protein</fullName>
    </submittedName>
</protein>
<dbReference type="Proteomes" id="UP000701999">
    <property type="component" value="Unassembled WGS sequence"/>
</dbReference>
<dbReference type="RefSeq" id="WP_159184473.1">
    <property type="nucleotide sequence ID" value="NZ_JACVJL010000103.1"/>
</dbReference>
<organism evidence="3 4">
    <name type="scientific">Francisella noatunensis</name>
    <dbReference type="NCBI Taxonomy" id="657445"/>
    <lineage>
        <taxon>Bacteria</taxon>
        <taxon>Pseudomonadati</taxon>
        <taxon>Pseudomonadota</taxon>
        <taxon>Gammaproteobacteria</taxon>
        <taxon>Thiotrichales</taxon>
        <taxon>Francisellaceae</taxon>
        <taxon>Francisella</taxon>
    </lineage>
</organism>
<evidence type="ECO:0000256" key="1">
    <source>
        <dbReference type="PROSITE-ProRule" id="PRU00325"/>
    </source>
</evidence>
<dbReference type="AlphaFoldDB" id="A0A9Q2KS95"/>
<dbReference type="PROSITE" id="PS50966">
    <property type="entry name" value="ZF_SWIM"/>
    <property type="match status" value="1"/>
</dbReference>
<proteinExistence type="predicted"/>
<evidence type="ECO:0000259" key="2">
    <source>
        <dbReference type="PROSITE" id="PS50966"/>
    </source>
</evidence>
<dbReference type="EMBL" id="JACVKN010000180">
    <property type="protein sequence ID" value="MBK2065717.1"/>
    <property type="molecule type" value="Genomic_DNA"/>
</dbReference>
<dbReference type="PANTHER" id="PTHR38133">
    <property type="entry name" value="SLR1429 PROTEIN"/>
    <property type="match status" value="1"/>
</dbReference>
<dbReference type="Pfam" id="PF04434">
    <property type="entry name" value="SWIM"/>
    <property type="match status" value="1"/>
</dbReference>
<feature type="domain" description="SWIM-type" evidence="2">
    <location>
        <begin position="111"/>
        <end position="146"/>
    </location>
</feature>
<reference evidence="3 4" key="1">
    <citation type="submission" date="2020-09" db="EMBL/GenBank/DDBJ databases">
        <title>Development of specific Francisella tularensis PCR assay based on in-depth characterization of family Francisellaceae.</title>
        <authorList>
            <person name="Ohrman C."/>
            <person name="Sahl J."/>
            <person name="Sjodin A."/>
            <person name="Uneklint I."/>
            <person name="Ballard R."/>
            <person name="Karlsson L."/>
            <person name="Mcdonough R."/>
            <person name="Sundell D."/>
            <person name="Soria K."/>
            <person name="Brindeflk B."/>
            <person name="Vallesi A."/>
            <person name="Ramirez-Paredes J.G."/>
            <person name="Colquhoun D."/>
            <person name="Myrtennas K."/>
            <person name="Birdsell D."/>
            <person name="Johansson A."/>
            <person name="Wagner D."/>
            <person name="Forsman M."/>
        </authorList>
    </citation>
    <scope>NUCLEOTIDE SEQUENCE [LARGE SCALE GENOMIC DNA]</scope>
    <source>
        <strain evidence="3 4">FSC1140</strain>
    </source>
</reference>
<accession>A0A9Q2KS95</accession>
<keyword evidence="1" id="KW-0479">Metal-binding</keyword>
<dbReference type="PANTHER" id="PTHR38133:SF1">
    <property type="entry name" value="SLR1429 PROTEIN"/>
    <property type="match status" value="1"/>
</dbReference>
<keyword evidence="1" id="KW-0863">Zinc-finger</keyword>
<comment type="caution">
    <text evidence="3">The sequence shown here is derived from an EMBL/GenBank/DDBJ whole genome shotgun (WGS) entry which is preliminary data.</text>
</comment>
<sequence length="269" mass="31117">MQKTGWGEAFVESLTSFIDHGRLSRGKFYRTDRRVLSFDMKDNQVKATIRGNVNPYLGVYKELKYKVTLNFKKLSKTQWGKVVDKICSHPGWLSKLMLNEIPSDIDSAFEEGGLLPKSYNDVEAKCTCPDYENPCKHIAGVYYRIAEMLDSQLMLLFPLHGISIDELQEQLKSNDLGRAFAEHLSSPKDIEVEIQKSKFTPITEKAINKDSYWSMPNFEFDKNDDFEPITASIIKKQGDYPSFWERQNSFVRSMEDIYGCVRTKNKKFL</sequence>
<keyword evidence="4" id="KW-1185">Reference proteome</keyword>